<comment type="similarity">
    <text evidence="3">Belongs to the very long-chain fatty acids dehydratase HACD family.</text>
</comment>
<evidence type="ECO:0000256" key="14">
    <source>
        <dbReference type="SAM" id="Phobius"/>
    </source>
</evidence>
<evidence type="ECO:0000256" key="9">
    <source>
        <dbReference type="ARBA" id="ARBA00023098"/>
    </source>
</evidence>
<dbReference type="RefSeq" id="XP_009495657.1">
    <property type="nucleotide sequence ID" value="XM_009497382.1"/>
</dbReference>
<accession>A0A058Z7H8</accession>
<keyword evidence="5" id="KW-0444">Lipid biosynthesis</keyword>
<evidence type="ECO:0000256" key="11">
    <source>
        <dbReference type="ARBA" id="ARBA00023160"/>
    </source>
</evidence>
<evidence type="ECO:0000256" key="6">
    <source>
        <dbReference type="ARBA" id="ARBA00022692"/>
    </source>
</evidence>
<evidence type="ECO:0000256" key="12">
    <source>
        <dbReference type="ARBA" id="ARBA00023239"/>
    </source>
</evidence>
<dbReference type="InterPro" id="IPR007482">
    <property type="entry name" value="Tyr_Pase-like_PTPLA"/>
</dbReference>
<feature type="transmembrane region" description="Helical" evidence="14">
    <location>
        <begin position="96"/>
        <end position="115"/>
    </location>
</feature>
<evidence type="ECO:0000313" key="16">
    <source>
        <dbReference type="Proteomes" id="UP000030693"/>
    </source>
</evidence>
<dbReference type="OMA" id="ISIANRA"/>
<reference evidence="15" key="1">
    <citation type="submission" date="2013-04" db="EMBL/GenBank/DDBJ databases">
        <title>The Genome Sequence of Fonticula alba ATCC 38817.</title>
        <authorList>
            <consortium name="The Broad Institute Genomics Platform"/>
            <person name="Russ C."/>
            <person name="Cuomo C."/>
            <person name="Burger G."/>
            <person name="Gray M.W."/>
            <person name="Holland P.W.H."/>
            <person name="King N."/>
            <person name="Lang F.B.F."/>
            <person name="Roger A.J."/>
            <person name="Ruiz-Trillo I."/>
            <person name="Brown M."/>
            <person name="Walker B."/>
            <person name="Young S."/>
            <person name="Zeng Q."/>
            <person name="Gargeya S."/>
            <person name="Fitzgerald M."/>
            <person name="Haas B."/>
            <person name="Abouelleil A."/>
            <person name="Allen A.W."/>
            <person name="Alvarado L."/>
            <person name="Arachchi H.M."/>
            <person name="Berlin A.M."/>
            <person name="Chapman S.B."/>
            <person name="Gainer-Dewar J."/>
            <person name="Goldberg J."/>
            <person name="Griggs A."/>
            <person name="Gujja S."/>
            <person name="Hansen M."/>
            <person name="Howarth C."/>
            <person name="Imamovic A."/>
            <person name="Ireland A."/>
            <person name="Larimer J."/>
            <person name="McCowan C."/>
            <person name="Murphy C."/>
            <person name="Pearson M."/>
            <person name="Poon T.W."/>
            <person name="Priest M."/>
            <person name="Roberts A."/>
            <person name="Saif S."/>
            <person name="Shea T."/>
            <person name="Sisk P."/>
            <person name="Sykes S."/>
            <person name="Wortman J."/>
            <person name="Nusbaum C."/>
            <person name="Birren B."/>
        </authorList>
    </citation>
    <scope>NUCLEOTIDE SEQUENCE [LARGE SCALE GENOMIC DNA]</scope>
    <source>
        <strain evidence="15">ATCC 38817</strain>
    </source>
</reference>
<keyword evidence="10 14" id="KW-0472">Membrane</keyword>
<dbReference type="GO" id="GO:0030497">
    <property type="term" value="P:fatty acid elongation"/>
    <property type="evidence" value="ECO:0007669"/>
    <property type="project" value="TreeGrafter"/>
</dbReference>
<keyword evidence="9" id="KW-0443">Lipid metabolism</keyword>
<feature type="transmembrane region" description="Helical" evidence="14">
    <location>
        <begin position="44"/>
        <end position="63"/>
    </location>
</feature>
<dbReference type="GO" id="GO:0005789">
    <property type="term" value="C:endoplasmic reticulum membrane"/>
    <property type="evidence" value="ECO:0007669"/>
    <property type="project" value="TreeGrafter"/>
</dbReference>
<dbReference type="PANTHER" id="PTHR11035">
    <property type="entry name" value="VERY-LONG-CHAIN (3R)-3-HYDROXYACYL-COA DEHYDRATASE"/>
    <property type="match status" value="1"/>
</dbReference>
<dbReference type="UniPathway" id="UPA00094"/>
<dbReference type="EC" id="4.2.1.134" evidence="4"/>
<dbReference type="AlphaFoldDB" id="A0A058Z7H8"/>
<evidence type="ECO:0000256" key="5">
    <source>
        <dbReference type="ARBA" id="ARBA00022516"/>
    </source>
</evidence>
<dbReference type="GO" id="GO:0042761">
    <property type="term" value="P:very long-chain fatty acid biosynthetic process"/>
    <property type="evidence" value="ECO:0007669"/>
    <property type="project" value="TreeGrafter"/>
</dbReference>
<keyword evidence="7" id="KW-0276">Fatty acid metabolism</keyword>
<dbReference type="PANTHER" id="PTHR11035:SF3">
    <property type="entry name" value="VERY-LONG-CHAIN (3R)-3-HYDROXYACYL-COA DEHYDRATASE"/>
    <property type="match status" value="1"/>
</dbReference>
<evidence type="ECO:0000256" key="4">
    <source>
        <dbReference type="ARBA" id="ARBA00013122"/>
    </source>
</evidence>
<dbReference type="Proteomes" id="UP000030693">
    <property type="component" value="Unassembled WGS sequence"/>
</dbReference>
<evidence type="ECO:0000256" key="10">
    <source>
        <dbReference type="ARBA" id="ARBA00023136"/>
    </source>
</evidence>
<gene>
    <name evidence="15" type="ORF">H696_03514</name>
</gene>
<keyword evidence="16" id="KW-1185">Reference proteome</keyword>
<keyword evidence="12" id="KW-0456">Lyase</keyword>
<dbReference type="eggNOG" id="KOG3187">
    <property type="taxonomic scope" value="Eukaryota"/>
</dbReference>
<proteinExistence type="inferred from homology"/>
<name>A0A058Z7H8_FONAL</name>
<comment type="catalytic activity">
    <reaction evidence="13">
        <text>a very-long-chain (3R)-3-hydroxyacyl-CoA = a very-long-chain (2E)-enoyl-CoA + H2O</text>
        <dbReference type="Rhea" id="RHEA:45812"/>
        <dbReference type="ChEBI" id="CHEBI:15377"/>
        <dbReference type="ChEBI" id="CHEBI:83728"/>
        <dbReference type="ChEBI" id="CHEBI:85440"/>
        <dbReference type="EC" id="4.2.1.134"/>
    </reaction>
</comment>
<dbReference type="EMBL" id="KB932205">
    <property type="protein sequence ID" value="KCV70051.1"/>
    <property type="molecule type" value="Genomic_DNA"/>
</dbReference>
<keyword evidence="6 14" id="KW-0812">Transmembrane</keyword>
<dbReference type="GeneID" id="20528239"/>
<evidence type="ECO:0000256" key="3">
    <source>
        <dbReference type="ARBA" id="ARBA00007811"/>
    </source>
</evidence>
<sequence>MTTLIQVCSRLFIVWSIGYSIEQSQSHWSFTTMVVSWCITEVIRYVYYAFNLIGGVPSLITWLRYTTFFILYPTGAGSEFVFAYCALPFIQNIYLYYFVCFTLVLYFPLFPVQYFHMISQRRKYLGRGRSSGKAKTQ</sequence>
<evidence type="ECO:0000256" key="13">
    <source>
        <dbReference type="ARBA" id="ARBA00036671"/>
    </source>
</evidence>
<comment type="pathway">
    <text evidence="2">Lipid metabolism; fatty acid biosynthesis.</text>
</comment>
<dbReference type="GO" id="GO:0030148">
    <property type="term" value="P:sphingolipid biosynthetic process"/>
    <property type="evidence" value="ECO:0007669"/>
    <property type="project" value="TreeGrafter"/>
</dbReference>
<evidence type="ECO:0000256" key="8">
    <source>
        <dbReference type="ARBA" id="ARBA00022989"/>
    </source>
</evidence>
<evidence type="ECO:0000256" key="7">
    <source>
        <dbReference type="ARBA" id="ARBA00022832"/>
    </source>
</evidence>
<dbReference type="STRING" id="691883.A0A058Z7H8"/>
<protein>
    <recommendedName>
        <fullName evidence="4">very-long-chain (3R)-3-hydroxyacyl-CoA dehydratase</fullName>
        <ecNumber evidence="4">4.2.1.134</ecNumber>
    </recommendedName>
</protein>
<evidence type="ECO:0000256" key="1">
    <source>
        <dbReference type="ARBA" id="ARBA00004141"/>
    </source>
</evidence>
<evidence type="ECO:0000313" key="15">
    <source>
        <dbReference type="EMBL" id="KCV70051.1"/>
    </source>
</evidence>
<organism evidence="15">
    <name type="scientific">Fonticula alba</name>
    <name type="common">Slime mold</name>
    <dbReference type="NCBI Taxonomy" id="691883"/>
    <lineage>
        <taxon>Eukaryota</taxon>
        <taxon>Rotosphaerida</taxon>
        <taxon>Fonticulaceae</taxon>
        <taxon>Fonticula</taxon>
    </lineage>
</organism>
<dbReference type="OrthoDB" id="46988at2759"/>
<dbReference type="GO" id="GO:0102158">
    <property type="term" value="F:very-long-chain (3R)-3-hydroxyacyl-CoA dehydratase activity"/>
    <property type="evidence" value="ECO:0007669"/>
    <property type="project" value="UniProtKB-EC"/>
</dbReference>
<evidence type="ECO:0000256" key="2">
    <source>
        <dbReference type="ARBA" id="ARBA00005194"/>
    </source>
</evidence>
<keyword evidence="11" id="KW-0275">Fatty acid biosynthesis</keyword>
<keyword evidence="8 14" id="KW-1133">Transmembrane helix</keyword>
<dbReference type="Pfam" id="PF04387">
    <property type="entry name" value="PTPLA"/>
    <property type="match status" value="1"/>
</dbReference>
<comment type="subcellular location">
    <subcellularLocation>
        <location evidence="1">Membrane</location>
        <topology evidence="1">Multi-pass membrane protein</topology>
    </subcellularLocation>
</comment>